<dbReference type="eggNOG" id="KOG1946">
    <property type="taxonomic scope" value="Eukaryota"/>
</dbReference>
<sequence>MVSKANLTRAIKDALVGVDLAITGRRAIREKVERALGSSISDQKELFKELLQKCVSEINDEDSDETPPAPAPTKKRRAPATTPTARSAKKAAPVRKRAKKEKDPNAPPRKTGLSAPQILSDKMSALMAGEKQMSRPSVVKQLWVLIKERDLQDEKNKKNILCDEEFKNVFGVSEMTMFEMNKLLSNHVTAIPKDPNAPKKAAVAE</sequence>
<dbReference type="SMART" id="SM00151">
    <property type="entry name" value="SWIB"/>
    <property type="match status" value="1"/>
</dbReference>
<feature type="region of interest" description="Disordered" evidence="1">
    <location>
        <begin position="58"/>
        <end position="117"/>
    </location>
</feature>
<evidence type="ECO:0000313" key="5">
    <source>
        <dbReference type="Proteomes" id="UP000054560"/>
    </source>
</evidence>
<dbReference type="Gene3D" id="1.10.245.10">
    <property type="entry name" value="SWIB/MDM2 domain"/>
    <property type="match status" value="1"/>
</dbReference>
<name>A0A0L0GE79_9EUKA</name>
<evidence type="ECO:0000313" key="4">
    <source>
        <dbReference type="EMBL" id="KNC87181.1"/>
    </source>
</evidence>
<dbReference type="CDD" id="cd10567">
    <property type="entry name" value="SWIB-MDM2_like"/>
    <property type="match status" value="1"/>
</dbReference>
<dbReference type="SUPFAM" id="SSF47592">
    <property type="entry name" value="SWIB/MDM2 domain"/>
    <property type="match status" value="1"/>
</dbReference>
<dbReference type="RefSeq" id="XP_014161083.1">
    <property type="nucleotide sequence ID" value="XM_014305608.1"/>
</dbReference>
<dbReference type="AlphaFoldDB" id="A0A0L0GE79"/>
<accession>A0A0L0GE79</accession>
<dbReference type="PROSITE" id="PS51998">
    <property type="entry name" value="DEK_C"/>
    <property type="match status" value="1"/>
</dbReference>
<dbReference type="InterPro" id="IPR014876">
    <property type="entry name" value="DEK_C"/>
</dbReference>
<keyword evidence="5" id="KW-1185">Reference proteome</keyword>
<evidence type="ECO:0000259" key="2">
    <source>
        <dbReference type="PROSITE" id="PS51925"/>
    </source>
</evidence>
<dbReference type="GeneID" id="25901213"/>
<evidence type="ECO:0000256" key="1">
    <source>
        <dbReference type="SAM" id="MobiDB-lite"/>
    </source>
</evidence>
<protein>
    <submittedName>
        <fullName evidence="4">Uncharacterized protein</fullName>
    </submittedName>
</protein>
<dbReference type="OrthoDB" id="10251073at2759"/>
<dbReference type="Proteomes" id="UP000054560">
    <property type="component" value="Unassembled WGS sequence"/>
</dbReference>
<proteinExistence type="predicted"/>
<reference evidence="4 5" key="1">
    <citation type="submission" date="2011-02" db="EMBL/GenBank/DDBJ databases">
        <title>The Genome Sequence of Sphaeroforma arctica JP610.</title>
        <authorList>
            <consortium name="The Broad Institute Genome Sequencing Platform"/>
            <person name="Russ C."/>
            <person name="Cuomo C."/>
            <person name="Young S.K."/>
            <person name="Zeng Q."/>
            <person name="Gargeya S."/>
            <person name="Alvarado L."/>
            <person name="Berlin A."/>
            <person name="Chapman S.B."/>
            <person name="Chen Z."/>
            <person name="Freedman E."/>
            <person name="Gellesch M."/>
            <person name="Goldberg J."/>
            <person name="Griggs A."/>
            <person name="Gujja S."/>
            <person name="Heilman E."/>
            <person name="Heiman D."/>
            <person name="Howarth C."/>
            <person name="Mehta T."/>
            <person name="Neiman D."/>
            <person name="Pearson M."/>
            <person name="Roberts A."/>
            <person name="Saif S."/>
            <person name="Shea T."/>
            <person name="Shenoy N."/>
            <person name="Sisk P."/>
            <person name="Stolte C."/>
            <person name="Sykes S."/>
            <person name="White J."/>
            <person name="Yandava C."/>
            <person name="Burger G."/>
            <person name="Gray M.W."/>
            <person name="Holland P.W.H."/>
            <person name="King N."/>
            <person name="Lang F.B.F."/>
            <person name="Roger A.J."/>
            <person name="Ruiz-Trillo I."/>
            <person name="Haas B."/>
            <person name="Nusbaum C."/>
            <person name="Birren B."/>
        </authorList>
    </citation>
    <scope>NUCLEOTIDE SEQUENCE [LARGE SCALE GENOMIC DNA]</scope>
    <source>
        <strain evidence="4 5">JP610</strain>
    </source>
</reference>
<evidence type="ECO:0000259" key="3">
    <source>
        <dbReference type="PROSITE" id="PS51998"/>
    </source>
</evidence>
<dbReference type="EMBL" id="KQ241620">
    <property type="protein sequence ID" value="KNC87181.1"/>
    <property type="molecule type" value="Genomic_DNA"/>
</dbReference>
<gene>
    <name evidence="4" type="ORF">SARC_00709</name>
</gene>
<dbReference type="InterPro" id="IPR003121">
    <property type="entry name" value="SWIB_MDM2_domain"/>
</dbReference>
<dbReference type="Pfam" id="PF02201">
    <property type="entry name" value="SWIB"/>
    <property type="match status" value="1"/>
</dbReference>
<dbReference type="STRING" id="667725.A0A0L0GE79"/>
<feature type="domain" description="DEK-C" evidence="3">
    <location>
        <begin position="1"/>
        <end position="56"/>
    </location>
</feature>
<dbReference type="PANTHER" id="PTHR13844">
    <property type="entry name" value="SWI/SNF-RELATED MATRIX-ASSOCIATED ACTIN-DEPENDENT REGULATOR OF CHROMATIN SUBFAMILY D"/>
    <property type="match status" value="1"/>
</dbReference>
<dbReference type="InterPro" id="IPR019835">
    <property type="entry name" value="SWIB_domain"/>
</dbReference>
<dbReference type="PROSITE" id="PS51925">
    <property type="entry name" value="SWIB_MDM2"/>
    <property type="match status" value="1"/>
</dbReference>
<organism evidence="4 5">
    <name type="scientific">Sphaeroforma arctica JP610</name>
    <dbReference type="NCBI Taxonomy" id="667725"/>
    <lineage>
        <taxon>Eukaryota</taxon>
        <taxon>Ichthyosporea</taxon>
        <taxon>Ichthyophonida</taxon>
        <taxon>Sphaeroforma</taxon>
    </lineage>
</organism>
<dbReference type="InterPro" id="IPR036885">
    <property type="entry name" value="SWIB_MDM2_dom_sf"/>
</dbReference>
<feature type="compositionally biased region" description="Basic residues" evidence="1">
    <location>
        <begin position="87"/>
        <end position="99"/>
    </location>
</feature>
<feature type="domain" description="DM2" evidence="2">
    <location>
        <begin position="112"/>
        <end position="190"/>
    </location>
</feature>